<sequence>MDIGGGGIGIAHRAIENSNA</sequence>
<comment type="caution">
    <text evidence="1">The sequence shown here is derived from an EMBL/GenBank/DDBJ whole genome shotgun (WGS) entry which is preliminary data.</text>
</comment>
<evidence type="ECO:0000313" key="2">
    <source>
        <dbReference type="Proteomes" id="UP000634136"/>
    </source>
</evidence>
<protein>
    <submittedName>
        <fullName evidence="1">Uncharacterized protein</fullName>
    </submittedName>
</protein>
<evidence type="ECO:0000313" key="1">
    <source>
        <dbReference type="EMBL" id="KAF7820648.1"/>
    </source>
</evidence>
<proteinExistence type="predicted"/>
<accession>A0A834TEH2</accession>
<gene>
    <name evidence="1" type="ORF">G2W53_026103</name>
</gene>
<dbReference type="Proteomes" id="UP000634136">
    <property type="component" value="Unassembled WGS sequence"/>
</dbReference>
<name>A0A834TEH2_9FABA</name>
<dbReference type="EMBL" id="JAAIUW010000008">
    <property type="protein sequence ID" value="KAF7820648.1"/>
    <property type="molecule type" value="Genomic_DNA"/>
</dbReference>
<dbReference type="AlphaFoldDB" id="A0A834TEH2"/>
<reference evidence="1" key="1">
    <citation type="submission" date="2020-09" db="EMBL/GenBank/DDBJ databases">
        <title>Genome-Enabled Discovery of Anthraquinone Biosynthesis in Senna tora.</title>
        <authorList>
            <person name="Kang S.-H."/>
            <person name="Pandey R.P."/>
            <person name="Lee C.-M."/>
            <person name="Sim J.-S."/>
            <person name="Jeong J.-T."/>
            <person name="Choi B.-S."/>
            <person name="Jung M."/>
            <person name="Ginzburg D."/>
            <person name="Zhao K."/>
            <person name="Won S.Y."/>
            <person name="Oh T.-J."/>
            <person name="Yu Y."/>
            <person name="Kim N.-H."/>
            <person name="Lee O.R."/>
            <person name="Lee T.-H."/>
            <person name="Bashyal P."/>
            <person name="Kim T.-S."/>
            <person name="Lee W.-H."/>
            <person name="Kawkins C."/>
            <person name="Kim C.-K."/>
            <person name="Kim J.S."/>
            <person name="Ahn B.O."/>
            <person name="Rhee S.Y."/>
            <person name="Sohng J.K."/>
        </authorList>
    </citation>
    <scope>NUCLEOTIDE SEQUENCE</scope>
    <source>
        <tissue evidence="1">Leaf</tissue>
    </source>
</reference>
<organism evidence="1 2">
    <name type="scientific">Senna tora</name>
    <dbReference type="NCBI Taxonomy" id="362788"/>
    <lineage>
        <taxon>Eukaryota</taxon>
        <taxon>Viridiplantae</taxon>
        <taxon>Streptophyta</taxon>
        <taxon>Embryophyta</taxon>
        <taxon>Tracheophyta</taxon>
        <taxon>Spermatophyta</taxon>
        <taxon>Magnoliopsida</taxon>
        <taxon>eudicotyledons</taxon>
        <taxon>Gunneridae</taxon>
        <taxon>Pentapetalae</taxon>
        <taxon>rosids</taxon>
        <taxon>fabids</taxon>
        <taxon>Fabales</taxon>
        <taxon>Fabaceae</taxon>
        <taxon>Caesalpinioideae</taxon>
        <taxon>Cassia clade</taxon>
        <taxon>Senna</taxon>
    </lineage>
</organism>
<keyword evidence="2" id="KW-1185">Reference proteome</keyword>